<accession>A0A0E3M706</accession>
<dbReference type="HOGENOM" id="CLU_2258887_0_0_9"/>
<dbReference type="AlphaFoldDB" id="A0A0E3M706"/>
<sequence>MKPENKQILDKIVILNGAGAIQEKVNKSDFNSYLEYNAKQIGDINDTTLPLELKGKCLTEQTKQIFQNLNNFTNSKQIKKMVITNTVPTVATAEEDTLYFVYE</sequence>
<dbReference type="KEGG" id="csq:CSCA_2697"/>
<dbReference type="STRING" id="1548.CSCA_2697"/>
<keyword evidence="2" id="KW-1185">Reference proteome</keyword>
<protein>
    <submittedName>
        <fullName evidence="1">Uncharacterized protein</fullName>
    </submittedName>
</protein>
<gene>
    <name evidence="1" type="ORF">CSCA_2697</name>
</gene>
<proteinExistence type="predicted"/>
<name>A0A0E3M706_CLOSL</name>
<reference evidence="1 2" key="1">
    <citation type="journal article" date="2015" name="J. Biotechnol.">
        <title>Complete genome sequence of a malodorant-producing acetogen, Clostridium scatologenes ATCC 25775(T).</title>
        <authorList>
            <person name="Zhu Z."/>
            <person name="Guo T."/>
            <person name="Zheng H."/>
            <person name="Song T."/>
            <person name="Ouyang P."/>
            <person name="Xie J."/>
        </authorList>
    </citation>
    <scope>NUCLEOTIDE SEQUENCE [LARGE SCALE GENOMIC DNA]</scope>
    <source>
        <strain evidence="1 2">ATCC 25775</strain>
    </source>
</reference>
<dbReference type="Proteomes" id="UP000033115">
    <property type="component" value="Chromosome"/>
</dbReference>
<evidence type="ECO:0000313" key="2">
    <source>
        <dbReference type="Proteomes" id="UP000033115"/>
    </source>
</evidence>
<dbReference type="RefSeq" id="WP_029161582.1">
    <property type="nucleotide sequence ID" value="NZ_CP009933.1"/>
</dbReference>
<organism evidence="1 2">
    <name type="scientific">Clostridium scatologenes</name>
    <dbReference type="NCBI Taxonomy" id="1548"/>
    <lineage>
        <taxon>Bacteria</taxon>
        <taxon>Bacillati</taxon>
        <taxon>Bacillota</taxon>
        <taxon>Clostridia</taxon>
        <taxon>Eubacteriales</taxon>
        <taxon>Clostridiaceae</taxon>
        <taxon>Clostridium</taxon>
    </lineage>
</organism>
<evidence type="ECO:0000313" key="1">
    <source>
        <dbReference type="EMBL" id="AKA69822.1"/>
    </source>
</evidence>
<dbReference type="EMBL" id="CP009933">
    <property type="protein sequence ID" value="AKA69822.1"/>
    <property type="molecule type" value="Genomic_DNA"/>
</dbReference>